<feature type="region of interest" description="Disordered" evidence="1">
    <location>
        <begin position="29"/>
        <end position="48"/>
    </location>
</feature>
<name>A0A9W7NL10_9PROT</name>
<dbReference type="AlphaFoldDB" id="A0A9W7NL10"/>
<organism evidence="2 3">
    <name type="scientific">Roseomonas genomospecies 6</name>
    <dbReference type="NCBI Taxonomy" id="214106"/>
    <lineage>
        <taxon>Bacteria</taxon>
        <taxon>Pseudomonadati</taxon>
        <taxon>Pseudomonadota</taxon>
        <taxon>Alphaproteobacteria</taxon>
        <taxon>Acetobacterales</taxon>
        <taxon>Roseomonadaceae</taxon>
        <taxon>Roseomonas</taxon>
    </lineage>
</organism>
<gene>
    <name evidence="2" type="ORF">DS843_08435</name>
</gene>
<keyword evidence="3" id="KW-1185">Reference proteome</keyword>
<evidence type="ECO:0000313" key="3">
    <source>
        <dbReference type="Proteomes" id="UP000480854"/>
    </source>
</evidence>
<proteinExistence type="predicted"/>
<evidence type="ECO:0008006" key="4">
    <source>
        <dbReference type="Google" id="ProtNLM"/>
    </source>
</evidence>
<dbReference type="Gene3D" id="3.90.20.10">
    <property type="match status" value="1"/>
</dbReference>
<dbReference type="RefSeq" id="WP_149468458.1">
    <property type="nucleotide sequence ID" value="NZ_QOKW01000005.1"/>
</dbReference>
<accession>A0A9W7NL10</accession>
<dbReference type="Proteomes" id="UP000480854">
    <property type="component" value="Unassembled WGS sequence"/>
</dbReference>
<feature type="compositionally biased region" description="Polar residues" evidence="1">
    <location>
        <begin position="36"/>
        <end position="47"/>
    </location>
</feature>
<dbReference type="EMBL" id="QOKW01000005">
    <property type="protein sequence ID" value="KAA0681795.1"/>
    <property type="molecule type" value="Genomic_DNA"/>
</dbReference>
<protein>
    <recommendedName>
        <fullName evidence="4">DUF4164 family protein</fullName>
    </recommendedName>
</protein>
<sequence length="142" mass="15780">MNPAGKAPAIRFTQAKAILPEESIDRGAKAVHPETTGGSTAPASAQERTARMAYVTQDKFNEAIDHLGSHIDRRLTALETEVKSLRTDMVQGFEKVDQRFEAIDQRFENLEGSLAASNKVHNDNHLELKQMLGVLLQEIRNK</sequence>
<evidence type="ECO:0000256" key="1">
    <source>
        <dbReference type="SAM" id="MobiDB-lite"/>
    </source>
</evidence>
<evidence type="ECO:0000313" key="2">
    <source>
        <dbReference type="EMBL" id="KAA0681795.1"/>
    </source>
</evidence>
<reference evidence="2 3" key="1">
    <citation type="submission" date="2018-07" db="EMBL/GenBank/DDBJ databases">
        <title>Genome sequence of Azospirillum sp. ATCC 49961.</title>
        <authorList>
            <person name="Sant'Anna F.H."/>
            <person name="Baldani J.I."/>
            <person name="Zilli J.E."/>
            <person name="Reis V.M."/>
            <person name="Hartmann A."/>
            <person name="Cruz L."/>
            <person name="de Souza E.M."/>
            <person name="de Oliveira Pedrosa F."/>
            <person name="Passaglia L.M.P."/>
        </authorList>
    </citation>
    <scope>NUCLEOTIDE SEQUENCE [LARGE SCALE GENOMIC DNA]</scope>
    <source>
        <strain evidence="2 3">ATCC 49961</strain>
    </source>
</reference>
<comment type="caution">
    <text evidence="2">The sequence shown here is derived from an EMBL/GenBank/DDBJ whole genome shotgun (WGS) entry which is preliminary data.</text>
</comment>